<dbReference type="Pfam" id="PF00149">
    <property type="entry name" value="Metallophos"/>
    <property type="match status" value="1"/>
</dbReference>
<dbReference type="GO" id="GO:0005737">
    <property type="term" value="C:cytoplasm"/>
    <property type="evidence" value="ECO:0007669"/>
    <property type="project" value="TreeGrafter"/>
</dbReference>
<dbReference type="EMBL" id="DSBX01000271">
    <property type="protein sequence ID" value="HDR00061.1"/>
    <property type="molecule type" value="Genomic_DNA"/>
</dbReference>
<proteinExistence type="predicted"/>
<dbReference type="InterPro" id="IPR004843">
    <property type="entry name" value="Calcineurin-like_PHP"/>
</dbReference>
<dbReference type="Proteomes" id="UP000885672">
    <property type="component" value="Unassembled WGS sequence"/>
</dbReference>
<name>A0A7V0T751_UNCW3</name>
<gene>
    <name evidence="2" type="ORF">ENN51_07255</name>
</gene>
<feature type="non-terminal residue" evidence="2">
    <location>
        <position position="144"/>
    </location>
</feature>
<accession>A0A7V0T751</accession>
<dbReference type="PANTHER" id="PTHR42850">
    <property type="entry name" value="METALLOPHOSPHOESTERASE"/>
    <property type="match status" value="1"/>
</dbReference>
<comment type="caution">
    <text evidence="2">The sequence shown here is derived from an EMBL/GenBank/DDBJ whole genome shotgun (WGS) entry which is preliminary data.</text>
</comment>
<dbReference type="AlphaFoldDB" id="A0A7V0T751"/>
<dbReference type="CDD" id="cd00838">
    <property type="entry name" value="MPP_superfamily"/>
    <property type="match status" value="1"/>
</dbReference>
<sequence>MKLGIFSDVHANYPALDRVVALLREEGATQFFCAGDIVGYGPDPVACIELVRSLRAVVVAGNHDRGATGRQPADSFSTLARTALAWTIGRLGEEELTYLDLLALVEHSDPIHLVHASPSAPENWEYICTPRETEEEMDAFNLPL</sequence>
<reference evidence="2" key="1">
    <citation type="journal article" date="2020" name="mSystems">
        <title>Genome- and Community-Level Interaction Insights into Carbon Utilization and Element Cycling Functions of Hydrothermarchaeota in Hydrothermal Sediment.</title>
        <authorList>
            <person name="Zhou Z."/>
            <person name="Liu Y."/>
            <person name="Xu W."/>
            <person name="Pan J."/>
            <person name="Luo Z.H."/>
            <person name="Li M."/>
        </authorList>
    </citation>
    <scope>NUCLEOTIDE SEQUENCE [LARGE SCALE GENOMIC DNA]</scope>
    <source>
        <strain evidence="2">SpSt-1182</strain>
    </source>
</reference>
<evidence type="ECO:0000313" key="2">
    <source>
        <dbReference type="EMBL" id="HDR00061.1"/>
    </source>
</evidence>
<organism evidence="2">
    <name type="scientific">candidate division WOR-3 bacterium</name>
    <dbReference type="NCBI Taxonomy" id="2052148"/>
    <lineage>
        <taxon>Bacteria</taxon>
        <taxon>Bacteria division WOR-3</taxon>
    </lineage>
</organism>
<dbReference type="PANTHER" id="PTHR42850:SF2">
    <property type="entry name" value="BLL5683 PROTEIN"/>
    <property type="match status" value="1"/>
</dbReference>
<evidence type="ECO:0000259" key="1">
    <source>
        <dbReference type="Pfam" id="PF00149"/>
    </source>
</evidence>
<dbReference type="Gene3D" id="3.60.21.10">
    <property type="match status" value="1"/>
</dbReference>
<protein>
    <submittedName>
        <fullName evidence="2">Metallophosphatase family protein</fullName>
    </submittedName>
</protein>
<feature type="domain" description="Calcineurin-like phosphoesterase" evidence="1">
    <location>
        <begin position="1"/>
        <end position="132"/>
    </location>
</feature>
<dbReference type="SUPFAM" id="SSF56300">
    <property type="entry name" value="Metallo-dependent phosphatases"/>
    <property type="match status" value="1"/>
</dbReference>
<dbReference type="GO" id="GO:0016791">
    <property type="term" value="F:phosphatase activity"/>
    <property type="evidence" value="ECO:0007669"/>
    <property type="project" value="TreeGrafter"/>
</dbReference>
<dbReference type="InterPro" id="IPR050126">
    <property type="entry name" value="Ap4A_hydrolase"/>
</dbReference>
<dbReference type="InterPro" id="IPR029052">
    <property type="entry name" value="Metallo-depent_PP-like"/>
</dbReference>